<name>A0A845R0S3_9CLOT</name>
<gene>
    <name evidence="1" type="ORF">D3Z33_04775</name>
</gene>
<dbReference type="AlphaFoldDB" id="A0A845R0S3"/>
<dbReference type="EMBL" id="QXXA01000005">
    <property type="protein sequence ID" value="NBI06173.1"/>
    <property type="molecule type" value="Genomic_DNA"/>
</dbReference>
<keyword evidence="2" id="KW-1185">Reference proteome</keyword>
<dbReference type="Proteomes" id="UP000467132">
    <property type="component" value="Unassembled WGS sequence"/>
</dbReference>
<dbReference type="SUPFAM" id="SSF102198">
    <property type="entry name" value="Putative cyclase"/>
    <property type="match status" value="1"/>
</dbReference>
<sequence>MKDKKIIDLSITIQDGLPSDPPMMIPEIKYNRHEDSVDEMLGFFPGASKDDLPNGLGWQTEKITLGTHSGTHVDAPVHYHPTMNNGERATCIDEISLDRFMGYGVVLDMSDKPDGYLVTIDDLKEKLKDIDYNLKKGDVVLIKTGASSKWGTIEYLTSGAGMGKKATLWLINQGVMLVGTDAWSWDRPLGYIAEEFNETKDSSLIWEGHFAGIEKEYYHMEKLTNLEKLPSHGFFFMGLPIKIKDASAGWIRAIAFID</sequence>
<evidence type="ECO:0000313" key="2">
    <source>
        <dbReference type="Proteomes" id="UP000467132"/>
    </source>
</evidence>
<dbReference type="Pfam" id="PF04199">
    <property type="entry name" value="Cyclase"/>
    <property type="match status" value="1"/>
</dbReference>
<comment type="caution">
    <text evidence="1">The sequence shown here is derived from an EMBL/GenBank/DDBJ whole genome shotgun (WGS) entry which is preliminary data.</text>
</comment>
<reference evidence="1 2" key="1">
    <citation type="submission" date="2018-08" db="EMBL/GenBank/DDBJ databases">
        <title>Murine metabolic-syndrome-specific gut microbial biobank.</title>
        <authorList>
            <person name="Liu C."/>
        </authorList>
    </citation>
    <scope>NUCLEOTIDE SEQUENCE [LARGE SCALE GENOMIC DNA]</scope>
    <source>
        <strain evidence="1 2">583</strain>
    </source>
</reference>
<proteinExistence type="predicted"/>
<evidence type="ECO:0000313" key="1">
    <source>
        <dbReference type="EMBL" id="NBI06173.1"/>
    </source>
</evidence>
<organism evidence="1 2">
    <name type="scientific">Senegalia massiliensis</name>
    <dbReference type="NCBI Taxonomy" id="1720316"/>
    <lineage>
        <taxon>Bacteria</taxon>
        <taxon>Bacillati</taxon>
        <taxon>Bacillota</taxon>
        <taxon>Clostridia</taxon>
        <taxon>Eubacteriales</taxon>
        <taxon>Clostridiaceae</taxon>
        <taxon>Senegalia</taxon>
    </lineage>
</organism>
<dbReference type="InterPro" id="IPR007325">
    <property type="entry name" value="KFase/CYL"/>
</dbReference>
<accession>A0A845R0S3</accession>
<dbReference type="GO" id="GO:0004061">
    <property type="term" value="F:arylformamidase activity"/>
    <property type="evidence" value="ECO:0007669"/>
    <property type="project" value="InterPro"/>
</dbReference>
<dbReference type="InterPro" id="IPR037175">
    <property type="entry name" value="KFase_sf"/>
</dbReference>
<protein>
    <submittedName>
        <fullName evidence="1">Cyclase family protein</fullName>
    </submittedName>
</protein>
<dbReference type="OrthoDB" id="9796085at2"/>
<dbReference type="PANTHER" id="PTHR31118">
    <property type="entry name" value="CYCLASE-LIKE PROTEIN 2"/>
    <property type="match status" value="1"/>
</dbReference>
<dbReference type="Gene3D" id="3.50.30.50">
    <property type="entry name" value="Putative cyclase"/>
    <property type="match status" value="1"/>
</dbReference>
<dbReference type="PANTHER" id="PTHR31118:SF12">
    <property type="entry name" value="CYCLASE-LIKE PROTEIN 2"/>
    <property type="match status" value="1"/>
</dbReference>
<dbReference type="GO" id="GO:0019441">
    <property type="term" value="P:L-tryptophan catabolic process to kynurenine"/>
    <property type="evidence" value="ECO:0007669"/>
    <property type="project" value="InterPro"/>
</dbReference>